<evidence type="ECO:0000256" key="1">
    <source>
        <dbReference type="ARBA" id="ARBA00004651"/>
    </source>
</evidence>
<keyword evidence="2" id="KW-1003">Cell membrane</keyword>
<dbReference type="Pfam" id="PF02687">
    <property type="entry name" value="FtsX"/>
    <property type="match status" value="2"/>
</dbReference>
<feature type="transmembrane region" description="Helical" evidence="7">
    <location>
        <begin position="343"/>
        <end position="370"/>
    </location>
</feature>
<sequence length="832" mass="91632">MITHFLRMALKALLRFKLHSAISLLSLVIGFLCFVSAVLLSNYTQSFDQHFPNAGNIYNIIQRNSGVGGGPDKFPIINEPASRYMRTAFPEIPNIARASTGGSNDVTVDGQALTMYIRYVEPKFFDIFPVKTIHGLAAGEELPPNSALITESAAIRVFGRTDVVGERMLLNNHSDVVIAGVAANPEHPSHLQSSITFFNSDMFVPMEVADARRRERRAAAGIDPNADQWGNQSDYVYIEFPEEMNLDVDEFNERLRDFVKSTLPEERTEFMTYELQPINQLVTSQIAFVTGGFDITDILVVAGALVLLIGCLNYSNLVIAQLSLRSQEIGVQKILGAKRSMLIAQYCFESFLFVTLALLVTLGLFFIVLLRMQSAGITGVSAAMLFDIGLWQSLLLVMLVIILIAGVYPALRTATVPLVSLMRPKGSSGYSGRLRSLMVGIQFFISGTLMILAVIMFSQNLAMTQQLDGDVADPKIVITTPTDTYTVDPELLITELKQHPGILSVTQVDRQPWEIGMSTNSMSRSPDLNEPTMEMSNKNVGYEYTETMEVPLIAGRDFSRERGSDIFPSSSELTPTSGPFSIVLDDAAAQALGFENVAEALGQTIYQHMSPPSVENEMAIEMTIVGGIGEEKFKFINFESFGVEGNTLMLRPDIAGNMVVKISKDNVNDSLRHIDETWNRLMPTIVLKREFVDNLFYESYGLFLGISASIGALSIFGFLIASIGLLGNATFITNIRRKEVGIRKVMGASSGRLLRMLLLDFAKPIMIANAFAWPLGYVIGNVYTSLFAAQSDLTLLPFLASFCLSVLIAVAAVISQSWKSAHVRPAMVLRYE</sequence>
<organism evidence="10 11">
    <name type="scientific">SAR86 cluster bacterium</name>
    <dbReference type="NCBI Taxonomy" id="2030880"/>
    <lineage>
        <taxon>Bacteria</taxon>
        <taxon>Pseudomonadati</taxon>
        <taxon>Pseudomonadota</taxon>
        <taxon>Gammaproteobacteria</taxon>
        <taxon>SAR86 cluster</taxon>
    </lineage>
</organism>
<feature type="transmembrane region" description="Helical" evidence="7">
    <location>
        <begin position="795"/>
        <end position="814"/>
    </location>
</feature>
<feature type="transmembrane region" description="Helical" evidence="7">
    <location>
        <begin position="21"/>
        <end position="43"/>
    </location>
</feature>
<evidence type="ECO:0000256" key="2">
    <source>
        <dbReference type="ARBA" id="ARBA00022475"/>
    </source>
</evidence>
<keyword evidence="4 7" id="KW-1133">Transmembrane helix</keyword>
<gene>
    <name evidence="10" type="ORF">COB20_02415</name>
</gene>
<dbReference type="PANTHER" id="PTHR30572">
    <property type="entry name" value="MEMBRANE COMPONENT OF TRANSPORTER-RELATED"/>
    <property type="match status" value="1"/>
</dbReference>
<evidence type="ECO:0000256" key="4">
    <source>
        <dbReference type="ARBA" id="ARBA00022989"/>
    </source>
</evidence>
<evidence type="ECO:0000259" key="9">
    <source>
        <dbReference type="Pfam" id="PF12704"/>
    </source>
</evidence>
<dbReference type="GO" id="GO:0005886">
    <property type="term" value="C:plasma membrane"/>
    <property type="evidence" value="ECO:0007669"/>
    <property type="project" value="UniProtKB-SubCell"/>
</dbReference>
<proteinExistence type="inferred from homology"/>
<evidence type="ECO:0000313" key="11">
    <source>
        <dbReference type="Proteomes" id="UP000218767"/>
    </source>
</evidence>
<dbReference type="Pfam" id="PF12704">
    <property type="entry name" value="MacB_PCD"/>
    <property type="match status" value="1"/>
</dbReference>
<feature type="transmembrane region" description="Helical" evidence="7">
    <location>
        <begin position="753"/>
        <end position="775"/>
    </location>
</feature>
<evidence type="ECO:0000256" key="7">
    <source>
        <dbReference type="SAM" id="Phobius"/>
    </source>
</evidence>
<comment type="similarity">
    <text evidence="6">Belongs to the ABC-4 integral membrane protein family.</text>
</comment>
<evidence type="ECO:0000256" key="3">
    <source>
        <dbReference type="ARBA" id="ARBA00022692"/>
    </source>
</evidence>
<dbReference type="Proteomes" id="UP000218767">
    <property type="component" value="Unassembled WGS sequence"/>
</dbReference>
<feature type="transmembrane region" description="Helical" evidence="7">
    <location>
        <begin position="298"/>
        <end position="322"/>
    </location>
</feature>
<name>A0A2A4XEB1_9GAMM</name>
<dbReference type="EMBL" id="NVUL01000007">
    <property type="protein sequence ID" value="PCI80968.1"/>
    <property type="molecule type" value="Genomic_DNA"/>
</dbReference>
<accession>A0A2A4XEB1</accession>
<reference evidence="11" key="1">
    <citation type="submission" date="2017-08" db="EMBL/GenBank/DDBJ databases">
        <title>A dynamic microbial community with high functional redundancy inhabits the cold, oxic subseafloor aquifer.</title>
        <authorList>
            <person name="Tully B.J."/>
            <person name="Wheat C.G."/>
            <person name="Glazer B.T."/>
            <person name="Huber J.A."/>
        </authorList>
    </citation>
    <scope>NUCLEOTIDE SEQUENCE [LARGE SCALE GENOMIC DNA]</scope>
</reference>
<keyword evidence="3 7" id="KW-0812">Transmembrane</keyword>
<feature type="transmembrane region" description="Helical" evidence="7">
    <location>
        <begin position="432"/>
        <end position="457"/>
    </location>
</feature>
<comment type="subcellular location">
    <subcellularLocation>
        <location evidence="1">Cell membrane</location>
        <topology evidence="1">Multi-pass membrane protein</topology>
    </subcellularLocation>
</comment>
<evidence type="ECO:0000313" key="10">
    <source>
        <dbReference type="EMBL" id="PCI80968.1"/>
    </source>
</evidence>
<comment type="caution">
    <text evidence="10">The sequence shown here is derived from an EMBL/GenBank/DDBJ whole genome shotgun (WGS) entry which is preliminary data.</text>
</comment>
<dbReference type="InterPro" id="IPR050250">
    <property type="entry name" value="Macrolide_Exporter_MacB"/>
</dbReference>
<keyword evidence="5 7" id="KW-0472">Membrane</keyword>
<feature type="transmembrane region" description="Helical" evidence="7">
    <location>
        <begin position="700"/>
        <end position="732"/>
    </location>
</feature>
<evidence type="ECO:0000259" key="8">
    <source>
        <dbReference type="Pfam" id="PF02687"/>
    </source>
</evidence>
<evidence type="ECO:0000256" key="5">
    <source>
        <dbReference type="ARBA" id="ARBA00023136"/>
    </source>
</evidence>
<feature type="domain" description="MacB-like periplasmic core" evidence="9">
    <location>
        <begin position="20"/>
        <end position="215"/>
    </location>
</feature>
<dbReference type="AlphaFoldDB" id="A0A2A4XEB1"/>
<dbReference type="GO" id="GO:0022857">
    <property type="term" value="F:transmembrane transporter activity"/>
    <property type="evidence" value="ECO:0007669"/>
    <property type="project" value="TreeGrafter"/>
</dbReference>
<feature type="transmembrane region" description="Helical" evidence="7">
    <location>
        <begin position="390"/>
        <end position="411"/>
    </location>
</feature>
<feature type="domain" description="ABC3 transporter permease C-terminal" evidence="8">
    <location>
        <begin position="301"/>
        <end position="416"/>
    </location>
</feature>
<dbReference type="InterPro" id="IPR025857">
    <property type="entry name" value="MacB_PCD"/>
</dbReference>
<evidence type="ECO:0000256" key="6">
    <source>
        <dbReference type="ARBA" id="ARBA00038076"/>
    </source>
</evidence>
<feature type="domain" description="ABC3 transporter permease C-terminal" evidence="8">
    <location>
        <begin position="712"/>
        <end position="822"/>
    </location>
</feature>
<protein>
    <submittedName>
        <fullName evidence="10">Uncharacterized protein</fullName>
    </submittedName>
</protein>
<dbReference type="PANTHER" id="PTHR30572:SF4">
    <property type="entry name" value="ABC TRANSPORTER PERMEASE YTRF"/>
    <property type="match status" value="1"/>
</dbReference>
<dbReference type="InterPro" id="IPR003838">
    <property type="entry name" value="ABC3_permease_C"/>
</dbReference>